<dbReference type="eggNOG" id="COG1846">
    <property type="taxonomic scope" value="Bacteria"/>
</dbReference>
<dbReference type="STRING" id="1307761.L21SP2_3154"/>
<reference evidence="1 2" key="1">
    <citation type="journal article" date="2015" name="Stand. Genomic Sci.">
        <title>Complete genome sequence and description of Salinispira pacifica gen. nov., sp. nov., a novel spirochaete isolated form a hypersaline microbial mat.</title>
        <authorList>
            <person name="Ben Hania W."/>
            <person name="Joseph M."/>
            <person name="Schumann P."/>
            <person name="Bunk B."/>
            <person name="Fiebig A."/>
            <person name="Sproer C."/>
            <person name="Klenk H.P."/>
            <person name="Fardeau M.L."/>
            <person name="Spring S."/>
        </authorList>
    </citation>
    <scope>NUCLEOTIDE SEQUENCE [LARGE SCALE GENOMIC DNA]</scope>
    <source>
        <strain evidence="1 2">L21-RPul-D2</strain>
    </source>
</reference>
<sequence>MSDQTIHIDDNEYQALKLIDEYEESSQAKAAPSQRDIAKALNMSVGMTNAIIKRLAAKGWLVINKVNGRNLSYALTPEGTKEVARRSYRYLRRTIGNVVRWKDAIDAEVRKAKEAGCSRVLLVGDSDLDFIVEHAANRHGLVFVRSFDVDAEKYSKNSALILFSERKDISEGIQYSEVHYVYLSNLLLPT</sequence>
<organism evidence="1 2">
    <name type="scientific">Salinispira pacifica</name>
    <dbReference type="NCBI Taxonomy" id="1307761"/>
    <lineage>
        <taxon>Bacteria</taxon>
        <taxon>Pseudomonadati</taxon>
        <taxon>Spirochaetota</taxon>
        <taxon>Spirochaetia</taxon>
        <taxon>Spirochaetales</taxon>
        <taxon>Spirochaetaceae</taxon>
        <taxon>Salinispira</taxon>
    </lineage>
</organism>
<evidence type="ECO:0000313" key="1">
    <source>
        <dbReference type="EMBL" id="AHC16494.1"/>
    </source>
</evidence>
<dbReference type="SUPFAM" id="SSF46785">
    <property type="entry name" value="Winged helix' DNA-binding domain"/>
    <property type="match status" value="1"/>
</dbReference>
<dbReference type="EMBL" id="CP006939">
    <property type="protein sequence ID" value="AHC16494.1"/>
    <property type="molecule type" value="Genomic_DNA"/>
</dbReference>
<keyword evidence="2" id="KW-1185">Reference proteome</keyword>
<dbReference type="KEGG" id="slr:L21SP2_3154"/>
<name>V5WLJ2_9SPIO</name>
<protein>
    <recommendedName>
        <fullName evidence="3">Winged helix-turn-helix transcriptional regulator</fullName>
    </recommendedName>
</protein>
<evidence type="ECO:0000313" key="2">
    <source>
        <dbReference type="Proteomes" id="UP000018680"/>
    </source>
</evidence>
<dbReference type="OrthoDB" id="359861at2"/>
<dbReference type="Gene3D" id="1.10.10.10">
    <property type="entry name" value="Winged helix-like DNA-binding domain superfamily/Winged helix DNA-binding domain"/>
    <property type="match status" value="1"/>
</dbReference>
<accession>V5WLJ2</accession>
<dbReference type="Pfam" id="PF13412">
    <property type="entry name" value="HTH_24"/>
    <property type="match status" value="1"/>
</dbReference>
<gene>
    <name evidence="1" type="ORF">L21SP2_3154</name>
</gene>
<dbReference type="InterPro" id="IPR036388">
    <property type="entry name" value="WH-like_DNA-bd_sf"/>
</dbReference>
<dbReference type="AlphaFoldDB" id="V5WLJ2"/>
<dbReference type="InterPro" id="IPR036390">
    <property type="entry name" value="WH_DNA-bd_sf"/>
</dbReference>
<evidence type="ECO:0008006" key="3">
    <source>
        <dbReference type="Google" id="ProtNLM"/>
    </source>
</evidence>
<proteinExistence type="predicted"/>
<dbReference type="Proteomes" id="UP000018680">
    <property type="component" value="Chromosome"/>
</dbReference>
<dbReference type="RefSeq" id="WP_024269390.1">
    <property type="nucleotide sequence ID" value="NC_023035.1"/>
</dbReference>
<dbReference type="HOGENOM" id="CLU_120990_0_0_12"/>